<reference evidence="1" key="1">
    <citation type="submission" date="2023-04" db="EMBL/GenBank/DDBJ databases">
        <title>Ambrosiozyma monospora NBRC 10751.</title>
        <authorList>
            <person name="Ichikawa N."/>
            <person name="Sato H."/>
            <person name="Tonouchi N."/>
        </authorList>
    </citation>
    <scope>NUCLEOTIDE SEQUENCE</scope>
    <source>
        <strain evidence="1">NBRC 10751</strain>
    </source>
</reference>
<evidence type="ECO:0000313" key="1">
    <source>
        <dbReference type="EMBL" id="GME98860.1"/>
    </source>
</evidence>
<accession>A0ACB5TZT3</accession>
<name>A0ACB5TZT3_AMBMO</name>
<keyword evidence="2" id="KW-1185">Reference proteome</keyword>
<comment type="caution">
    <text evidence="1">The sequence shown here is derived from an EMBL/GenBank/DDBJ whole genome shotgun (WGS) entry which is preliminary data.</text>
</comment>
<proteinExistence type="predicted"/>
<gene>
    <name evidence="1" type="ORF">Amon02_001054500</name>
</gene>
<sequence length="155" mass="17971">MFENKYQDFLKKLKLNPGLLDIENLDLGTGIKIDFVMKIKGPEDGTPVLLVEMAKASIEHLFDEDNLSTYQTQSNLSQCYIYDWIYQMPVMISDGYHHFMVWFKKPGEIRKHPGYAFDTWNLFYPDESNDATAVADMSIPPHITTSPKQNLEWLS</sequence>
<dbReference type="EMBL" id="BSXS01010760">
    <property type="protein sequence ID" value="GME98860.1"/>
    <property type="molecule type" value="Genomic_DNA"/>
</dbReference>
<organism evidence="1 2">
    <name type="scientific">Ambrosiozyma monospora</name>
    <name type="common">Yeast</name>
    <name type="synonym">Endomycopsis monosporus</name>
    <dbReference type="NCBI Taxonomy" id="43982"/>
    <lineage>
        <taxon>Eukaryota</taxon>
        <taxon>Fungi</taxon>
        <taxon>Dikarya</taxon>
        <taxon>Ascomycota</taxon>
        <taxon>Saccharomycotina</taxon>
        <taxon>Pichiomycetes</taxon>
        <taxon>Pichiales</taxon>
        <taxon>Pichiaceae</taxon>
        <taxon>Ambrosiozyma</taxon>
    </lineage>
</organism>
<evidence type="ECO:0000313" key="2">
    <source>
        <dbReference type="Proteomes" id="UP001165064"/>
    </source>
</evidence>
<dbReference type="Proteomes" id="UP001165064">
    <property type="component" value="Unassembled WGS sequence"/>
</dbReference>
<protein>
    <submittedName>
        <fullName evidence="1">Unnamed protein product</fullName>
    </submittedName>
</protein>